<dbReference type="GeneID" id="300575905"/>
<dbReference type="InterPro" id="IPR050904">
    <property type="entry name" value="Adhesion/Biosynth-related"/>
</dbReference>
<dbReference type="SUPFAM" id="SSF82153">
    <property type="entry name" value="FAS1 domain"/>
    <property type="match status" value="1"/>
</dbReference>
<dbReference type="SMART" id="SM00554">
    <property type="entry name" value="FAS1"/>
    <property type="match status" value="1"/>
</dbReference>
<evidence type="ECO:0000313" key="3">
    <source>
        <dbReference type="EMBL" id="TFB04632.1"/>
    </source>
</evidence>
<feature type="domain" description="FAS1" evidence="2">
    <location>
        <begin position="188"/>
        <end position="314"/>
    </location>
</feature>
<dbReference type="Pfam" id="PF02469">
    <property type="entry name" value="Fasciclin"/>
    <property type="match status" value="1"/>
</dbReference>
<evidence type="ECO:0000259" key="2">
    <source>
        <dbReference type="PROSITE" id="PS50213"/>
    </source>
</evidence>
<reference evidence="3 4" key="1">
    <citation type="submission" date="2018-01" db="EMBL/GenBank/DDBJ databases">
        <title>Genome characterization of the sugarcane-associated fungus Trichoderma ghanense CCMA-1212 and their application in lignocelulose bioconversion.</title>
        <authorList>
            <person name="Steindorff A.S."/>
            <person name="Mendes T.D."/>
            <person name="Vilela E.S.D."/>
            <person name="Rodrigues D.S."/>
            <person name="Formighieri E.F."/>
            <person name="Melo I.S."/>
            <person name="Favaro L.C.L."/>
        </authorList>
    </citation>
    <scope>NUCLEOTIDE SEQUENCE [LARGE SCALE GENOMIC DNA]</scope>
    <source>
        <strain evidence="3 4">CCMA-1212</strain>
    </source>
</reference>
<feature type="signal peptide" evidence="1">
    <location>
        <begin position="1"/>
        <end position="20"/>
    </location>
</feature>
<dbReference type="InterPro" id="IPR036378">
    <property type="entry name" value="FAS1_dom_sf"/>
</dbReference>
<dbReference type="EMBL" id="PPTA01000004">
    <property type="protein sequence ID" value="TFB04632.1"/>
    <property type="molecule type" value="Genomic_DNA"/>
</dbReference>
<dbReference type="Gene3D" id="2.30.180.10">
    <property type="entry name" value="FAS1 domain"/>
    <property type="match status" value="2"/>
</dbReference>
<dbReference type="RefSeq" id="XP_073560833.1">
    <property type="nucleotide sequence ID" value="XM_073701455.1"/>
</dbReference>
<organism evidence="3 4">
    <name type="scientific">Trichoderma ghanense</name>
    <dbReference type="NCBI Taxonomy" id="65468"/>
    <lineage>
        <taxon>Eukaryota</taxon>
        <taxon>Fungi</taxon>
        <taxon>Dikarya</taxon>
        <taxon>Ascomycota</taxon>
        <taxon>Pezizomycotina</taxon>
        <taxon>Sordariomycetes</taxon>
        <taxon>Hypocreomycetidae</taxon>
        <taxon>Hypocreales</taxon>
        <taxon>Hypocreaceae</taxon>
        <taxon>Trichoderma</taxon>
    </lineage>
</organism>
<evidence type="ECO:0000313" key="4">
    <source>
        <dbReference type="Proteomes" id="UP001642720"/>
    </source>
</evidence>
<gene>
    <name evidence="3" type="ORF">CCMA1212_004139</name>
</gene>
<name>A0ABY2HA43_9HYPO</name>
<accession>A0ABY2HA43</accession>
<keyword evidence="1" id="KW-0732">Signal</keyword>
<dbReference type="PANTHER" id="PTHR10900">
    <property type="entry name" value="PERIOSTIN-RELATED"/>
    <property type="match status" value="1"/>
</dbReference>
<feature type="chain" id="PRO_5046210081" evidence="1">
    <location>
        <begin position="21"/>
        <end position="352"/>
    </location>
</feature>
<protein>
    <submittedName>
        <fullName evidence="3">Fasciclin-like arabinogalactan protein</fullName>
    </submittedName>
</protein>
<dbReference type="PANTHER" id="PTHR10900:SF77">
    <property type="entry name" value="FI19380P1"/>
    <property type="match status" value="1"/>
</dbReference>
<proteinExistence type="predicted"/>
<dbReference type="Proteomes" id="UP001642720">
    <property type="component" value="Unassembled WGS sequence"/>
</dbReference>
<keyword evidence="4" id="KW-1185">Reference proteome</keyword>
<comment type="caution">
    <text evidence="3">The sequence shown here is derived from an EMBL/GenBank/DDBJ whole genome shotgun (WGS) entry which is preliminary data.</text>
</comment>
<sequence>MRKQYIASLFCLTIASVVLAQSPQSLLSVLEANGFTEFAQRLQASEPVALRPGIVVYAPSNNAFTTSSSGNLTVARRADDAVKRRNAASYAFGDVTYPTHVSSSGSNNTLFSVVGKRGTDLGAVYETLYQDPSVRLGAGHNQTLVQRNVPSASLPFVFTGLGKYVRVTGDDIPFDHGVVRPVDGLLTLPRNLSTTLQSLGESKFEAALQSAGLVSALQNTASITVLAPSDSVFNLASTLSKTQLAQVIKEHVIVSSGLPVYSPWLENGQVFHTLGGTNITVVVKDNVAYLNGARILGGDSVIENGVVHTIDKLLSRSIPTVPTNAAIMTRLLSWETLTCSFFGTIAAAHFLL</sequence>
<evidence type="ECO:0000256" key="1">
    <source>
        <dbReference type="SAM" id="SignalP"/>
    </source>
</evidence>
<dbReference type="PROSITE" id="PS50213">
    <property type="entry name" value="FAS1"/>
    <property type="match status" value="1"/>
</dbReference>
<dbReference type="InterPro" id="IPR000782">
    <property type="entry name" value="FAS1_domain"/>
</dbReference>